<dbReference type="EMBL" id="CP000764">
    <property type="protein sequence ID" value="ABS24076.1"/>
    <property type="molecule type" value="Genomic_DNA"/>
</dbReference>
<organism evidence="1 2">
    <name type="scientific">Bacillus cytotoxicus (strain DSM 22905 / CIP 110041 / 391-98 / NVH 391-98)</name>
    <dbReference type="NCBI Taxonomy" id="315749"/>
    <lineage>
        <taxon>Bacteria</taxon>
        <taxon>Bacillati</taxon>
        <taxon>Bacillota</taxon>
        <taxon>Bacilli</taxon>
        <taxon>Bacillales</taxon>
        <taxon>Bacillaceae</taxon>
        <taxon>Bacillus</taxon>
        <taxon>Bacillus cereus group</taxon>
    </lineage>
</organism>
<dbReference type="GeneID" id="51609376"/>
<dbReference type="AlphaFoldDB" id="A7GVB8"/>
<evidence type="ECO:0000313" key="2">
    <source>
        <dbReference type="Proteomes" id="UP000002300"/>
    </source>
</evidence>
<gene>
    <name evidence="1" type="ordered locus">Bcer98_3891</name>
</gene>
<evidence type="ECO:0000313" key="1">
    <source>
        <dbReference type="EMBL" id="ABS24076.1"/>
    </source>
</evidence>
<proteinExistence type="predicted"/>
<name>A7GVB8_BACCN</name>
<sequence length="47" mass="5295">MSKMIFNELQTKQLEKKENQQGKGPNQIFLENGFSLDIIGKGKPSIS</sequence>
<accession>A7GVB8</accession>
<dbReference type="KEGG" id="bcy:Bcer98_3891"/>
<keyword evidence="2" id="KW-1185">Reference proteome</keyword>
<dbReference type="Proteomes" id="UP000002300">
    <property type="component" value="Chromosome"/>
</dbReference>
<reference evidence="1 2" key="1">
    <citation type="journal article" date="2008" name="Chem. Biol. Interact.">
        <title>Extending the Bacillus cereus group genomics to putative food-borne pathogens of different toxicity.</title>
        <authorList>
            <person name="Lapidus A."/>
            <person name="Goltsman E."/>
            <person name="Auger S."/>
            <person name="Galleron N."/>
            <person name="Segurens B."/>
            <person name="Dossat C."/>
            <person name="Land M.L."/>
            <person name="Broussolle V."/>
            <person name="Brillard J."/>
            <person name="Guinebretiere M.H."/>
            <person name="Sanchis V."/>
            <person name="Nguen-The C."/>
            <person name="Lereclus D."/>
            <person name="Richardson P."/>
            <person name="Wincker P."/>
            <person name="Weissenbach J."/>
            <person name="Ehrlich S.D."/>
            <person name="Sorokin A."/>
        </authorList>
    </citation>
    <scope>NUCLEOTIDE SEQUENCE [LARGE SCALE GENOMIC DNA]</scope>
    <source>
        <strain evidence="2">DSM 22905 / CIP 110041 / 391-98 / NVH 391-98</strain>
    </source>
</reference>
<dbReference type="RefSeq" id="WP_012096335.1">
    <property type="nucleotide sequence ID" value="NC_009674.1"/>
</dbReference>
<dbReference type="HOGENOM" id="CLU_3164509_0_0_9"/>
<protein>
    <submittedName>
        <fullName evidence="1">Uncharacterized protein</fullName>
    </submittedName>
</protein>